<keyword evidence="1" id="KW-0436">Ligase</keyword>
<dbReference type="GO" id="GO:0005524">
    <property type="term" value="F:ATP binding"/>
    <property type="evidence" value="ECO:0007669"/>
    <property type="project" value="UniProtKB-KW"/>
</dbReference>
<keyword evidence="1" id="KW-0648">Protein biosynthesis</keyword>
<name>A0A853G7V6_9GAMM</name>
<dbReference type="InterPro" id="IPR036113">
    <property type="entry name" value="Asp/Glu-ADT_sf_sub_c"/>
</dbReference>
<dbReference type="HAMAP" id="MF_00122">
    <property type="entry name" value="GatC"/>
    <property type="match status" value="1"/>
</dbReference>
<organism evidence="2 3">
    <name type="scientific">Candidatus Vesicomyosocius endoextente</name>
    <dbReference type="NCBI Taxonomy" id="2738853"/>
    <lineage>
        <taxon>Bacteria</taxon>
        <taxon>Pseudomonadati</taxon>
        <taxon>Pseudomonadota</taxon>
        <taxon>Gammaproteobacteria</taxon>
        <taxon>Candidatus Pseudothioglobaceae</taxon>
        <taxon>Candidatus Vesicomyidisocius</taxon>
    </lineage>
</organism>
<keyword evidence="1" id="KW-0547">Nucleotide-binding</keyword>
<dbReference type="SUPFAM" id="SSF141000">
    <property type="entry name" value="Glu-tRNAGln amidotransferase C subunit"/>
    <property type="match status" value="1"/>
</dbReference>
<dbReference type="EMBL" id="JACCHU010000001">
    <property type="protein sequence ID" value="NYT52369.1"/>
    <property type="molecule type" value="Genomic_DNA"/>
</dbReference>
<dbReference type="Pfam" id="PF02686">
    <property type="entry name" value="GatC"/>
    <property type="match status" value="1"/>
</dbReference>
<dbReference type="GO" id="GO:0006412">
    <property type="term" value="P:translation"/>
    <property type="evidence" value="ECO:0007669"/>
    <property type="project" value="UniProtKB-UniRule"/>
</dbReference>
<dbReference type="Proteomes" id="UP000525329">
    <property type="component" value="Unassembled WGS sequence"/>
</dbReference>
<dbReference type="InterPro" id="IPR003837">
    <property type="entry name" value="GatC"/>
</dbReference>
<dbReference type="EC" id="6.3.5.-" evidence="1"/>
<dbReference type="GO" id="GO:0050567">
    <property type="term" value="F:glutaminyl-tRNA synthase (glutamine-hydrolyzing) activity"/>
    <property type="evidence" value="ECO:0007669"/>
    <property type="project" value="UniProtKB-UniRule"/>
</dbReference>
<proteinExistence type="inferred from homology"/>
<gene>
    <name evidence="1 2" type="primary">gatC</name>
    <name evidence="2" type="ORF">H0A74_02150</name>
</gene>
<dbReference type="NCBIfam" id="TIGR00135">
    <property type="entry name" value="gatC"/>
    <property type="match status" value="1"/>
</dbReference>
<evidence type="ECO:0000313" key="2">
    <source>
        <dbReference type="EMBL" id="NYT52369.1"/>
    </source>
</evidence>
<comment type="catalytic activity">
    <reaction evidence="1">
        <text>L-glutamyl-tRNA(Gln) + L-glutamine + ATP + H2O = L-glutaminyl-tRNA(Gln) + L-glutamate + ADP + phosphate + H(+)</text>
        <dbReference type="Rhea" id="RHEA:17521"/>
        <dbReference type="Rhea" id="RHEA-COMP:9681"/>
        <dbReference type="Rhea" id="RHEA-COMP:9684"/>
        <dbReference type="ChEBI" id="CHEBI:15377"/>
        <dbReference type="ChEBI" id="CHEBI:15378"/>
        <dbReference type="ChEBI" id="CHEBI:29985"/>
        <dbReference type="ChEBI" id="CHEBI:30616"/>
        <dbReference type="ChEBI" id="CHEBI:43474"/>
        <dbReference type="ChEBI" id="CHEBI:58359"/>
        <dbReference type="ChEBI" id="CHEBI:78520"/>
        <dbReference type="ChEBI" id="CHEBI:78521"/>
        <dbReference type="ChEBI" id="CHEBI:456216"/>
    </reaction>
</comment>
<dbReference type="AlphaFoldDB" id="A0A853G7V6"/>
<dbReference type="GO" id="GO:0070681">
    <property type="term" value="P:glutaminyl-tRNAGln biosynthesis via transamidation"/>
    <property type="evidence" value="ECO:0007669"/>
    <property type="project" value="TreeGrafter"/>
</dbReference>
<comment type="subunit">
    <text evidence="1">Heterotrimer of A, B and C subunits.</text>
</comment>
<comment type="caution">
    <text evidence="2">The sequence shown here is derived from an EMBL/GenBank/DDBJ whole genome shotgun (WGS) entry which is preliminary data.</text>
</comment>
<comment type="catalytic activity">
    <reaction evidence="1">
        <text>L-aspartyl-tRNA(Asn) + L-glutamine + ATP + H2O = L-asparaginyl-tRNA(Asn) + L-glutamate + ADP + phosphate + 2 H(+)</text>
        <dbReference type="Rhea" id="RHEA:14513"/>
        <dbReference type="Rhea" id="RHEA-COMP:9674"/>
        <dbReference type="Rhea" id="RHEA-COMP:9677"/>
        <dbReference type="ChEBI" id="CHEBI:15377"/>
        <dbReference type="ChEBI" id="CHEBI:15378"/>
        <dbReference type="ChEBI" id="CHEBI:29985"/>
        <dbReference type="ChEBI" id="CHEBI:30616"/>
        <dbReference type="ChEBI" id="CHEBI:43474"/>
        <dbReference type="ChEBI" id="CHEBI:58359"/>
        <dbReference type="ChEBI" id="CHEBI:78515"/>
        <dbReference type="ChEBI" id="CHEBI:78516"/>
        <dbReference type="ChEBI" id="CHEBI:456216"/>
    </reaction>
</comment>
<accession>A0A853G7V6</accession>
<dbReference type="PANTHER" id="PTHR15004:SF0">
    <property type="entry name" value="GLUTAMYL-TRNA(GLN) AMIDOTRANSFERASE SUBUNIT C, MITOCHONDRIAL"/>
    <property type="match status" value="1"/>
</dbReference>
<reference evidence="2 3" key="1">
    <citation type="submission" date="2020-05" db="EMBL/GenBank/DDBJ databases">
        <title>Horizontal transmission and recombination maintain forever young bacterial symbiont genomes.</title>
        <authorList>
            <person name="Russell S.L."/>
            <person name="Pepper-Tunick E."/>
            <person name="Svedberg J."/>
            <person name="Byrne A."/>
            <person name="Ruelas Castillo J."/>
            <person name="Vollmers C."/>
            <person name="Beinart R.A."/>
            <person name="Corbett-Detig R."/>
        </authorList>
    </citation>
    <scope>NUCLEOTIDE SEQUENCE [LARGE SCALE GENOMIC DNA]</scope>
    <source>
        <strain evidence="2">Monterey_2004</strain>
    </source>
</reference>
<evidence type="ECO:0000256" key="1">
    <source>
        <dbReference type="HAMAP-Rule" id="MF_00122"/>
    </source>
</evidence>
<dbReference type="GO" id="GO:0006450">
    <property type="term" value="P:regulation of translational fidelity"/>
    <property type="evidence" value="ECO:0007669"/>
    <property type="project" value="InterPro"/>
</dbReference>
<comment type="function">
    <text evidence="1">Allows the formation of correctly charged Asn-tRNA(Asn) or Gln-tRNA(Gln) through the transamidation of misacylated Asp-tRNA(Asn) or Glu-tRNA(Gln) in organisms which lack either or both of asparaginyl-tRNA or glutaminyl-tRNA synthetases. The reaction takes place in the presence of glutamine and ATP through an activated phospho-Asp-tRNA(Asn) or phospho-Glu-tRNA(Gln).</text>
</comment>
<dbReference type="GO" id="GO:0016740">
    <property type="term" value="F:transferase activity"/>
    <property type="evidence" value="ECO:0007669"/>
    <property type="project" value="UniProtKB-KW"/>
</dbReference>
<evidence type="ECO:0000313" key="3">
    <source>
        <dbReference type="Proteomes" id="UP000525329"/>
    </source>
</evidence>
<keyword evidence="1" id="KW-0067">ATP-binding</keyword>
<dbReference type="PANTHER" id="PTHR15004">
    <property type="entry name" value="GLUTAMYL-TRNA(GLN) AMIDOTRANSFERASE SUBUNIT C, MITOCHONDRIAL"/>
    <property type="match status" value="1"/>
</dbReference>
<keyword evidence="2" id="KW-0808">Transferase</keyword>
<sequence length="95" mass="10693">MSLSENQVSQIAHLACLSLNEAELKDNTQNLNAISSLVEQLANIETDSVEPMSHPLHMFQRLREDVVSEKEQLALFQSIAPEIRNGYYLVPTVIK</sequence>
<comment type="similarity">
    <text evidence="1">Belongs to the GatC family.</text>
</comment>
<protein>
    <recommendedName>
        <fullName evidence="1">Aspartyl/glutamyl-tRNA(Asn/Gln) amidotransferase subunit C</fullName>
        <shortName evidence="1">Asp/Glu-ADT subunit C</shortName>
        <ecNumber evidence="1">6.3.5.-</ecNumber>
    </recommendedName>
</protein>
<dbReference type="Gene3D" id="1.10.20.60">
    <property type="entry name" value="Glu-tRNAGln amidotransferase C subunit, N-terminal domain"/>
    <property type="match status" value="1"/>
</dbReference>